<evidence type="ECO:0000256" key="3">
    <source>
        <dbReference type="ARBA" id="ARBA00022448"/>
    </source>
</evidence>
<dbReference type="GO" id="GO:0006826">
    <property type="term" value="P:iron ion transport"/>
    <property type="evidence" value="ECO:0007669"/>
    <property type="project" value="UniProtKB-KW"/>
</dbReference>
<dbReference type="Gene3D" id="1.20.1510.10">
    <property type="entry name" value="Cation efflux protein transmembrane domain"/>
    <property type="match status" value="1"/>
</dbReference>
<dbReference type="GO" id="GO:0006829">
    <property type="term" value="P:zinc ion transport"/>
    <property type="evidence" value="ECO:0007669"/>
    <property type="project" value="UniProtKB-KW"/>
</dbReference>
<dbReference type="GO" id="GO:0008324">
    <property type="term" value="F:monoatomic cation transmembrane transporter activity"/>
    <property type="evidence" value="ECO:0007669"/>
    <property type="project" value="InterPro"/>
</dbReference>
<comment type="subcellular location">
    <subcellularLocation>
        <location evidence="1">Membrane</location>
        <topology evidence="1">Multi-pass membrane protein</topology>
    </subcellularLocation>
</comment>
<dbReference type="PANTHER" id="PTHR43840:SF15">
    <property type="entry name" value="MITOCHONDRIAL METAL TRANSPORTER 1-RELATED"/>
    <property type="match status" value="1"/>
</dbReference>
<sequence>MKNNERTKASQKITLIGAMVDFLLAILKVIAGVLGNSGALIADGIHSFSDLLSDGVVLYAAKHADEEADEDHPYGHKRFETVATLGLAIILAIVGVGIIYDAVGRLDNPSVLSHSTLLLSVAALSIFFKEVLFWVTLKVAKTYKSDMLKANAWHHRSDALSSVVVLAGIFGSLNGYPYLDSIAAIVVGVMVVMIAWDLGLNATKELVDTSIDIEQVEKLREVIGMISGVNNVHSLRTRKIGHAISADVHVQVDPFLSVSEGHIITVSVERVAKECLEDLHDVTVHIDPEDDETAAPCKHLPERAVALGILNKALFNNECDGEIERIQLHYLDGKIHVDFFLPLSCLSSDTSYDEILTKLTEVVGALPDFGDIRVYFG</sequence>
<name>A0AAU6PFD3_9GAMM</name>
<keyword evidence="4" id="KW-0410">Iron transport</keyword>
<keyword evidence="8 9" id="KW-0472">Membrane</keyword>
<evidence type="ECO:0000259" key="11">
    <source>
        <dbReference type="Pfam" id="PF16916"/>
    </source>
</evidence>
<dbReference type="EMBL" id="CP138327">
    <property type="protein sequence ID" value="WXT99721.1"/>
    <property type="molecule type" value="Genomic_DNA"/>
</dbReference>
<keyword evidence="3" id="KW-0813">Transport</keyword>
<keyword evidence="6" id="KW-0406">Ion transport</keyword>
<reference evidence="12" key="1">
    <citation type="submission" date="2023-10" db="EMBL/GenBank/DDBJ databases">
        <title>The first scallop-associated chemosynthetic bacterial symbiont.</title>
        <authorList>
            <person name="Lin Y.-T."/>
            <person name="Sun J."/>
            <person name="Ip J.C.-H."/>
            <person name="He X."/>
            <person name="Gao Z.-M."/>
            <person name="Perez M."/>
            <person name="Xu T."/>
            <person name="Qian P.-Y."/>
            <person name="Qiu J.-W."/>
        </authorList>
    </citation>
    <scope>NUCLEOTIDE SEQUENCE</scope>
    <source>
        <strain evidence="12">Gill1</strain>
    </source>
</reference>
<evidence type="ECO:0000256" key="5">
    <source>
        <dbReference type="ARBA" id="ARBA00022692"/>
    </source>
</evidence>
<evidence type="ECO:0000256" key="6">
    <source>
        <dbReference type="ARBA" id="ARBA00022906"/>
    </source>
</evidence>
<dbReference type="NCBIfam" id="TIGR01297">
    <property type="entry name" value="CDF"/>
    <property type="match status" value="1"/>
</dbReference>
<dbReference type="FunFam" id="1.20.1510.10:FF:000006">
    <property type="entry name" value="Divalent cation efflux transporter"/>
    <property type="match status" value="1"/>
</dbReference>
<organism evidence="12">
    <name type="scientific">Catillopecten margaritatus gill symbiont</name>
    <dbReference type="NCBI Taxonomy" id="3083288"/>
    <lineage>
        <taxon>Bacteria</taxon>
        <taxon>Pseudomonadati</taxon>
        <taxon>Pseudomonadota</taxon>
        <taxon>Gammaproteobacteria</taxon>
        <taxon>sulfur-oxidizing symbionts</taxon>
    </lineage>
</organism>
<protein>
    <submittedName>
        <fullName evidence="12">Ferrous-iron efflux pump FieF</fullName>
    </submittedName>
</protein>
<dbReference type="Pfam" id="PF01545">
    <property type="entry name" value="Cation_efflux"/>
    <property type="match status" value="1"/>
</dbReference>
<dbReference type="InterPro" id="IPR002524">
    <property type="entry name" value="Cation_efflux"/>
</dbReference>
<evidence type="ECO:0000256" key="8">
    <source>
        <dbReference type="ARBA" id="ARBA00023136"/>
    </source>
</evidence>
<keyword evidence="7 9" id="KW-1133">Transmembrane helix</keyword>
<evidence type="ECO:0000256" key="2">
    <source>
        <dbReference type="ARBA" id="ARBA00010212"/>
    </source>
</evidence>
<keyword evidence="5 9" id="KW-0812">Transmembrane</keyword>
<dbReference type="Gene3D" id="3.30.70.1350">
    <property type="entry name" value="Cation efflux protein, cytoplasmic domain"/>
    <property type="match status" value="1"/>
</dbReference>
<dbReference type="InterPro" id="IPR058533">
    <property type="entry name" value="Cation_efflux_TM"/>
</dbReference>
<feature type="transmembrane region" description="Helical" evidence="9">
    <location>
        <begin position="182"/>
        <end position="200"/>
    </location>
</feature>
<evidence type="ECO:0000256" key="1">
    <source>
        <dbReference type="ARBA" id="ARBA00004141"/>
    </source>
</evidence>
<comment type="similarity">
    <text evidence="2">Belongs to the cation diffusion facilitator (CDF) transporter (TC 2.A.4) family. FieF subfamily.</text>
</comment>
<dbReference type="SUPFAM" id="SSF161111">
    <property type="entry name" value="Cation efflux protein transmembrane domain-like"/>
    <property type="match status" value="1"/>
</dbReference>
<feature type="transmembrane region" description="Helical" evidence="9">
    <location>
        <begin position="12"/>
        <end position="34"/>
    </location>
</feature>
<evidence type="ECO:0000256" key="7">
    <source>
        <dbReference type="ARBA" id="ARBA00022989"/>
    </source>
</evidence>
<evidence type="ECO:0000256" key="4">
    <source>
        <dbReference type="ARBA" id="ARBA00022496"/>
    </source>
</evidence>
<keyword evidence="4" id="KW-0408">Iron</keyword>
<dbReference type="InterPro" id="IPR050291">
    <property type="entry name" value="CDF_Transporter"/>
</dbReference>
<evidence type="ECO:0000256" key="9">
    <source>
        <dbReference type="SAM" id="Phobius"/>
    </source>
</evidence>
<feature type="transmembrane region" description="Helical" evidence="9">
    <location>
        <begin position="82"/>
        <end position="103"/>
    </location>
</feature>
<keyword evidence="6" id="KW-0862">Zinc</keyword>
<dbReference type="GO" id="GO:0016020">
    <property type="term" value="C:membrane"/>
    <property type="evidence" value="ECO:0007669"/>
    <property type="project" value="UniProtKB-SubCell"/>
</dbReference>
<dbReference type="InterPro" id="IPR027469">
    <property type="entry name" value="Cation_efflux_TMD_sf"/>
</dbReference>
<dbReference type="Pfam" id="PF16916">
    <property type="entry name" value="ZT_dimer"/>
    <property type="match status" value="1"/>
</dbReference>
<feature type="transmembrane region" description="Helical" evidence="9">
    <location>
        <begin position="115"/>
        <end position="137"/>
    </location>
</feature>
<feature type="domain" description="Cation efflux protein transmembrane" evidence="10">
    <location>
        <begin position="15"/>
        <end position="207"/>
    </location>
</feature>
<accession>A0AAU6PFD3</accession>
<feature type="domain" description="Cation efflux protein cytoplasmic" evidence="11">
    <location>
        <begin position="214"/>
        <end position="289"/>
    </location>
</feature>
<keyword evidence="6" id="KW-0864">Zinc transport</keyword>
<gene>
    <name evidence="12" type="primary">fieF</name>
    <name evidence="12" type="ORF">Ctma_0425</name>
</gene>
<evidence type="ECO:0000313" key="12">
    <source>
        <dbReference type="EMBL" id="WXT99721.1"/>
    </source>
</evidence>
<evidence type="ECO:0000259" key="10">
    <source>
        <dbReference type="Pfam" id="PF01545"/>
    </source>
</evidence>
<dbReference type="SUPFAM" id="SSF160240">
    <property type="entry name" value="Cation efflux protein cytoplasmic domain-like"/>
    <property type="match status" value="1"/>
</dbReference>
<proteinExistence type="inferred from homology"/>
<dbReference type="AlphaFoldDB" id="A0AAU6PFD3"/>
<dbReference type="PANTHER" id="PTHR43840">
    <property type="entry name" value="MITOCHONDRIAL METAL TRANSPORTER 1-RELATED"/>
    <property type="match status" value="1"/>
</dbReference>
<dbReference type="InterPro" id="IPR027470">
    <property type="entry name" value="Cation_efflux_CTD"/>
</dbReference>
<dbReference type="InterPro" id="IPR036837">
    <property type="entry name" value="Cation_efflux_CTD_sf"/>
</dbReference>